<protein>
    <submittedName>
        <fullName evidence="1">Uncharacterized protein</fullName>
    </submittedName>
</protein>
<dbReference type="STRING" id="246199.CUS_6257"/>
<keyword evidence="2" id="KW-1185">Reference proteome</keyword>
<reference evidence="1 2" key="1">
    <citation type="submission" date="2011-02" db="EMBL/GenBank/DDBJ databases">
        <authorList>
            <person name="Nelson K.E."/>
            <person name="Sutton G."/>
            <person name="Torralba M."/>
            <person name="Durkin S."/>
            <person name="Harkins D."/>
            <person name="Montgomery R."/>
            <person name="Ziemer C."/>
            <person name="Klaassens E."/>
            <person name="Ocuiv P."/>
            <person name="Morrison M."/>
        </authorList>
    </citation>
    <scope>NUCLEOTIDE SEQUENCE [LARGE SCALE GENOMIC DNA]</scope>
    <source>
        <strain evidence="1 2">8</strain>
    </source>
</reference>
<accession>E9S9E4</accession>
<name>E9S9E4_RUMAL</name>
<sequence length="37" mass="4314">MVVNIKNCFLKYCGKENAKKGDGDNEHIAHYELRIVY</sequence>
<gene>
    <name evidence="1" type="ORF">CUS_6257</name>
</gene>
<evidence type="ECO:0000313" key="2">
    <source>
        <dbReference type="Proteomes" id="UP000004259"/>
    </source>
</evidence>
<dbReference type="EMBL" id="ADKM02000040">
    <property type="protein sequence ID" value="EGC04051.1"/>
    <property type="molecule type" value="Genomic_DNA"/>
</dbReference>
<dbReference type="Proteomes" id="UP000004259">
    <property type="component" value="Unassembled WGS sequence"/>
</dbReference>
<proteinExistence type="predicted"/>
<dbReference type="AlphaFoldDB" id="E9S9E4"/>
<comment type="caution">
    <text evidence="1">The sequence shown here is derived from an EMBL/GenBank/DDBJ whole genome shotgun (WGS) entry which is preliminary data.</text>
</comment>
<organism evidence="1 2">
    <name type="scientific">Ruminococcus albus 8</name>
    <dbReference type="NCBI Taxonomy" id="246199"/>
    <lineage>
        <taxon>Bacteria</taxon>
        <taxon>Bacillati</taxon>
        <taxon>Bacillota</taxon>
        <taxon>Clostridia</taxon>
        <taxon>Eubacteriales</taxon>
        <taxon>Oscillospiraceae</taxon>
        <taxon>Ruminococcus</taxon>
    </lineage>
</organism>
<evidence type="ECO:0000313" key="1">
    <source>
        <dbReference type="EMBL" id="EGC04051.1"/>
    </source>
</evidence>